<evidence type="ECO:0000313" key="2">
    <source>
        <dbReference type="EMBL" id="MBK1856586.1"/>
    </source>
</evidence>
<dbReference type="RefSeq" id="WP_309491206.1">
    <property type="nucleotide sequence ID" value="NZ_JAENIG010000023.1"/>
</dbReference>
<dbReference type="Proteomes" id="UP000634206">
    <property type="component" value="Unassembled WGS sequence"/>
</dbReference>
<name>A0AAE2VE09_9BACT</name>
<accession>A0AAE2VE09</accession>
<dbReference type="AlphaFoldDB" id="A0AAE2VE09"/>
<reference evidence="2" key="1">
    <citation type="submission" date="2021-01" db="EMBL/GenBank/DDBJ databases">
        <title>Modified the classification status of verrucomicrobia.</title>
        <authorList>
            <person name="Feng X."/>
        </authorList>
    </citation>
    <scope>NUCLEOTIDE SEQUENCE</scope>
    <source>
        <strain evidence="2">5K15</strain>
    </source>
</reference>
<keyword evidence="3" id="KW-1185">Reference proteome</keyword>
<comment type="caution">
    <text evidence="2">The sequence shown here is derived from an EMBL/GenBank/DDBJ whole genome shotgun (WGS) entry which is preliminary data.</text>
</comment>
<gene>
    <name evidence="2" type="ORF">JIN83_16585</name>
</gene>
<evidence type="ECO:0000256" key="1">
    <source>
        <dbReference type="SAM" id="SignalP"/>
    </source>
</evidence>
<evidence type="ECO:0000313" key="3">
    <source>
        <dbReference type="Proteomes" id="UP000634206"/>
    </source>
</evidence>
<feature type="chain" id="PRO_5042074387" evidence="1">
    <location>
        <begin position="22"/>
        <end position="142"/>
    </location>
</feature>
<dbReference type="EMBL" id="JAENIG010000023">
    <property type="protein sequence ID" value="MBK1856586.1"/>
    <property type="molecule type" value="Genomic_DNA"/>
</dbReference>
<protein>
    <submittedName>
        <fullName evidence="2">Uncharacterized protein</fullName>
    </submittedName>
</protein>
<feature type="signal peptide" evidence="1">
    <location>
        <begin position="1"/>
        <end position="21"/>
    </location>
</feature>
<keyword evidence="1" id="KW-0732">Signal</keyword>
<proteinExistence type="predicted"/>
<sequence>MNIRIKIICMLMALPSVLCSAEEQAFAHWKQTLFLSDYCFIAEVVNDPDTGHKTLKPVEFFWGKHDAFLKSHAKINNYPGFPVGSLFFVHYTRQADGGFSKSHLQLKKTRSYEDTEIIMYRDDKKMKIQDFRKMAIQRPQKK</sequence>
<organism evidence="2 3">
    <name type="scientific">Oceaniferula flava</name>
    <dbReference type="NCBI Taxonomy" id="2800421"/>
    <lineage>
        <taxon>Bacteria</taxon>
        <taxon>Pseudomonadati</taxon>
        <taxon>Verrucomicrobiota</taxon>
        <taxon>Verrucomicrobiia</taxon>
        <taxon>Verrucomicrobiales</taxon>
        <taxon>Verrucomicrobiaceae</taxon>
        <taxon>Oceaniferula</taxon>
    </lineage>
</organism>